<protein>
    <submittedName>
        <fullName evidence="7">HTH-type transcriptional activator Btr</fullName>
    </submittedName>
</protein>
<organism evidence="7 8">
    <name type="scientific">Paenibacillus plantiphilus</name>
    <dbReference type="NCBI Taxonomy" id="2905650"/>
    <lineage>
        <taxon>Bacteria</taxon>
        <taxon>Bacillati</taxon>
        <taxon>Bacillota</taxon>
        <taxon>Bacilli</taxon>
        <taxon>Bacillales</taxon>
        <taxon>Paenibacillaceae</taxon>
        <taxon>Paenibacillus</taxon>
    </lineage>
</organism>
<evidence type="ECO:0000256" key="1">
    <source>
        <dbReference type="ARBA" id="ARBA00023015"/>
    </source>
</evidence>
<comment type="caution">
    <text evidence="7">The sequence shown here is derived from an EMBL/GenBank/DDBJ whole genome shotgun (WGS) entry which is preliminary data.</text>
</comment>
<dbReference type="InterPro" id="IPR018062">
    <property type="entry name" value="HTH_AraC-typ_CS"/>
</dbReference>
<dbReference type="InterPro" id="IPR009057">
    <property type="entry name" value="Homeodomain-like_sf"/>
</dbReference>
<keyword evidence="4" id="KW-1133">Transmembrane helix</keyword>
<keyword evidence="4" id="KW-0812">Transmembrane</keyword>
<dbReference type="Gene3D" id="1.10.10.60">
    <property type="entry name" value="Homeodomain-like"/>
    <property type="match status" value="2"/>
</dbReference>
<keyword evidence="8" id="KW-1185">Reference proteome</keyword>
<reference evidence="7" key="1">
    <citation type="submission" date="2022-01" db="EMBL/GenBank/DDBJ databases">
        <authorList>
            <person name="Criscuolo A."/>
        </authorList>
    </citation>
    <scope>NUCLEOTIDE SEQUENCE</scope>
    <source>
        <strain evidence="7">CIP111893</strain>
    </source>
</reference>
<sequence length="557" mass="63160">MTLKSKSNPPLHKEYQEPLELDRLTARLCDIEIMSGRGGFQLDQQLTIPHAFIILLNGEGVLKRDAAACPMRADTVYVCPPESTFGFEGGTNGEISIAVIRFYLYQESSRSRKRLDAVDPAGLLPYNDGIMIAPAGRLNALCRSMKEHSCSSDRLVQWRAQLDYQELLYETLAAARRQPAEDTRHSLERAKRYMEEHSSEELTIERLAGIAELSPKYFVDLFKKTYGVSALDHLTHLRINKAKQLMLRSGLLLRDIAHEVGYEDEFYFSRKFRKTVGMSPTAFIKKRRHRIAVYGSASLIGYLMPLGVIPYAAPLHPKWSGYYFDQLGADIPVHLDAYRQNHNKASNLDKLAAVEPELIICPPGLDQWEKERLAGMEASVYEMPDDHAGWRRKLLAVAELLGEGAEAERWVAAYERNAELARKHIEAGEKPATVLTLRLLKNQFFVHCSRSMSDVLYDGLGLRSPLASCEQAPFDHPITLAQLDEVSADHILLLICKESETLEGWSKLQQSPQWLSLRAVRENRLQLIASEPWREYSPIALERMLDIARDLFSGNRP</sequence>
<evidence type="ECO:0000256" key="2">
    <source>
        <dbReference type="ARBA" id="ARBA00023125"/>
    </source>
</evidence>
<dbReference type="InterPro" id="IPR002491">
    <property type="entry name" value="ABC_transptr_periplasmic_BD"/>
</dbReference>
<keyword evidence="1" id="KW-0805">Transcription regulation</keyword>
<proteinExistence type="predicted"/>
<accession>A0ABN8G6X9</accession>
<feature type="domain" description="Fe/B12 periplasmic-binding" evidence="6">
    <location>
        <begin position="291"/>
        <end position="556"/>
    </location>
</feature>
<dbReference type="RefSeq" id="WP_236339551.1">
    <property type="nucleotide sequence ID" value="NZ_CAKMMF010000005.1"/>
</dbReference>
<evidence type="ECO:0000256" key="3">
    <source>
        <dbReference type="ARBA" id="ARBA00023163"/>
    </source>
</evidence>
<dbReference type="PANTHER" id="PTHR46796">
    <property type="entry name" value="HTH-TYPE TRANSCRIPTIONAL ACTIVATOR RHAS-RELATED"/>
    <property type="match status" value="1"/>
</dbReference>
<dbReference type="Pfam" id="PF12833">
    <property type="entry name" value="HTH_18"/>
    <property type="match status" value="1"/>
</dbReference>
<dbReference type="SUPFAM" id="SSF46689">
    <property type="entry name" value="Homeodomain-like"/>
    <property type="match status" value="2"/>
</dbReference>
<feature type="domain" description="HTH araC/xylS-type" evidence="5">
    <location>
        <begin position="188"/>
        <end position="286"/>
    </location>
</feature>
<dbReference type="Proteomes" id="UP000838686">
    <property type="component" value="Unassembled WGS sequence"/>
</dbReference>
<keyword evidence="2" id="KW-0238">DNA-binding</keyword>
<feature type="transmembrane region" description="Helical" evidence="4">
    <location>
        <begin position="291"/>
        <end position="313"/>
    </location>
</feature>
<evidence type="ECO:0000259" key="5">
    <source>
        <dbReference type="PROSITE" id="PS01124"/>
    </source>
</evidence>
<dbReference type="SMART" id="SM00342">
    <property type="entry name" value="HTH_ARAC"/>
    <property type="match status" value="1"/>
</dbReference>
<dbReference type="SUPFAM" id="SSF53807">
    <property type="entry name" value="Helical backbone' metal receptor"/>
    <property type="match status" value="1"/>
</dbReference>
<dbReference type="PROSITE" id="PS50983">
    <property type="entry name" value="FE_B12_PBP"/>
    <property type="match status" value="1"/>
</dbReference>
<dbReference type="Pfam" id="PF01497">
    <property type="entry name" value="Peripla_BP_2"/>
    <property type="match status" value="1"/>
</dbReference>
<dbReference type="EMBL" id="CAKMMF010000005">
    <property type="protein sequence ID" value="CAH1198957.1"/>
    <property type="molecule type" value="Genomic_DNA"/>
</dbReference>
<gene>
    <name evidence="7" type="primary">btr_3</name>
    <name evidence="7" type="ORF">PAECIP111893_01187</name>
</gene>
<name>A0ABN8G6X9_9BACL</name>
<evidence type="ECO:0000313" key="8">
    <source>
        <dbReference type="Proteomes" id="UP000838686"/>
    </source>
</evidence>
<evidence type="ECO:0000313" key="7">
    <source>
        <dbReference type="EMBL" id="CAH1198957.1"/>
    </source>
</evidence>
<evidence type="ECO:0000256" key="4">
    <source>
        <dbReference type="SAM" id="Phobius"/>
    </source>
</evidence>
<dbReference type="PROSITE" id="PS00041">
    <property type="entry name" value="HTH_ARAC_FAMILY_1"/>
    <property type="match status" value="1"/>
</dbReference>
<keyword evidence="4" id="KW-0472">Membrane</keyword>
<dbReference type="PROSITE" id="PS01124">
    <property type="entry name" value="HTH_ARAC_FAMILY_2"/>
    <property type="match status" value="1"/>
</dbReference>
<keyword evidence="3" id="KW-0804">Transcription</keyword>
<dbReference type="PANTHER" id="PTHR46796:SF6">
    <property type="entry name" value="ARAC SUBFAMILY"/>
    <property type="match status" value="1"/>
</dbReference>
<evidence type="ECO:0000259" key="6">
    <source>
        <dbReference type="PROSITE" id="PS50983"/>
    </source>
</evidence>
<dbReference type="InterPro" id="IPR050204">
    <property type="entry name" value="AraC_XylS_family_regulators"/>
</dbReference>
<dbReference type="InterPro" id="IPR018060">
    <property type="entry name" value="HTH_AraC"/>
</dbReference>
<dbReference type="Gene3D" id="3.40.50.1980">
    <property type="entry name" value="Nitrogenase molybdenum iron protein domain"/>
    <property type="match status" value="2"/>
</dbReference>